<dbReference type="Gene3D" id="3.60.10.10">
    <property type="entry name" value="Endonuclease/exonuclease/phosphatase"/>
    <property type="match status" value="1"/>
</dbReference>
<dbReference type="AlphaFoldDB" id="A0A075AJS5"/>
<name>A0A075AJS5_OPIVI</name>
<dbReference type="Proteomes" id="UP000054324">
    <property type="component" value="Unassembled WGS sequence"/>
</dbReference>
<keyword evidence="2" id="KW-1185">Reference proteome</keyword>
<dbReference type="OrthoDB" id="6231910at2759"/>
<protein>
    <submittedName>
        <fullName evidence="1">Uncharacterized protein</fullName>
    </submittedName>
</protein>
<dbReference type="InterPro" id="IPR036691">
    <property type="entry name" value="Endo/exonu/phosph_ase_sf"/>
</dbReference>
<dbReference type="GeneID" id="20314526"/>
<accession>A0A075AJS5</accession>
<gene>
    <name evidence="1" type="ORF">T265_00338</name>
</gene>
<evidence type="ECO:0000313" key="2">
    <source>
        <dbReference type="Proteomes" id="UP000054324"/>
    </source>
</evidence>
<proteinExistence type="predicted"/>
<organism evidence="1 2">
    <name type="scientific">Opisthorchis viverrini</name>
    <name type="common">Southeast Asian liver fluke</name>
    <dbReference type="NCBI Taxonomy" id="6198"/>
    <lineage>
        <taxon>Eukaryota</taxon>
        <taxon>Metazoa</taxon>
        <taxon>Spiralia</taxon>
        <taxon>Lophotrochozoa</taxon>
        <taxon>Platyhelminthes</taxon>
        <taxon>Trematoda</taxon>
        <taxon>Digenea</taxon>
        <taxon>Opisthorchiida</taxon>
        <taxon>Opisthorchiata</taxon>
        <taxon>Opisthorchiidae</taxon>
        <taxon>Opisthorchis</taxon>
    </lineage>
</organism>
<sequence length="177" mass="19175">MGAGGPGNAELPGSGFALGCDGRGMVFVLGVGRVVLVEKEVLSGPARWRDELSCVPQKERLSFGSPSATDSYMVPVSPRLFCETWLSPSTPDAIISLPGYIIFRSDRSNRRGGGCLIYARNEMEVCTIDDPLLVDTPDSVWISAFRANPPFILECLYMPPLHSISSINRLSTLLSHT</sequence>
<dbReference type="RefSeq" id="XP_009162347.1">
    <property type="nucleotide sequence ID" value="XM_009164083.1"/>
</dbReference>
<dbReference type="SUPFAM" id="SSF56219">
    <property type="entry name" value="DNase I-like"/>
    <property type="match status" value="1"/>
</dbReference>
<dbReference type="KEGG" id="ovi:T265_00338"/>
<dbReference type="CTD" id="20314526"/>
<dbReference type="EMBL" id="KL596621">
    <property type="protein sequence ID" value="KER33894.1"/>
    <property type="molecule type" value="Genomic_DNA"/>
</dbReference>
<dbReference type="STRING" id="6198.A0A075AJS5"/>
<reference evidence="1 2" key="1">
    <citation type="submission" date="2013-11" db="EMBL/GenBank/DDBJ databases">
        <title>Opisthorchis viverrini - life in the bile duct.</title>
        <authorList>
            <person name="Young N.D."/>
            <person name="Nagarajan N."/>
            <person name="Lin S.J."/>
            <person name="Korhonen P.K."/>
            <person name="Jex A.R."/>
            <person name="Hall R.S."/>
            <person name="Safavi-Hemami H."/>
            <person name="Kaewkong W."/>
            <person name="Bertrand D."/>
            <person name="Gao S."/>
            <person name="Seet Q."/>
            <person name="Wongkham S."/>
            <person name="Teh B.T."/>
            <person name="Wongkham C."/>
            <person name="Intapan P.M."/>
            <person name="Maleewong W."/>
            <person name="Yang X."/>
            <person name="Hu M."/>
            <person name="Wang Z."/>
            <person name="Hofmann A."/>
            <person name="Sternberg P.W."/>
            <person name="Tan P."/>
            <person name="Wang J."/>
            <person name="Gasser R.B."/>
        </authorList>
    </citation>
    <scope>NUCLEOTIDE SEQUENCE [LARGE SCALE GENOMIC DNA]</scope>
</reference>
<evidence type="ECO:0000313" key="1">
    <source>
        <dbReference type="EMBL" id="KER33894.1"/>
    </source>
</evidence>